<name>A0A9W6IHX5_9PROT</name>
<reference evidence="2" key="2">
    <citation type="submission" date="2023-01" db="EMBL/GenBank/DDBJ databases">
        <authorList>
            <person name="Sun Q."/>
            <person name="Evtushenko L."/>
        </authorList>
    </citation>
    <scope>NUCLEOTIDE SEQUENCE</scope>
    <source>
        <strain evidence="2">VKM B-1513</strain>
    </source>
</reference>
<evidence type="ECO:0000313" key="3">
    <source>
        <dbReference type="Proteomes" id="UP001143486"/>
    </source>
</evidence>
<accession>A0A9W6IHX5</accession>
<dbReference type="AlphaFoldDB" id="A0A9W6IHX5"/>
<keyword evidence="3" id="KW-1185">Reference proteome</keyword>
<proteinExistence type="predicted"/>
<feature type="chain" id="PRO_5040827245" evidence="1">
    <location>
        <begin position="21"/>
        <end position="200"/>
    </location>
</feature>
<dbReference type="RefSeq" id="WP_271185041.1">
    <property type="nucleotide sequence ID" value="NZ_BSFE01000001.1"/>
</dbReference>
<keyword evidence="1" id="KW-0732">Signal</keyword>
<dbReference type="Proteomes" id="UP001143486">
    <property type="component" value="Unassembled WGS sequence"/>
</dbReference>
<comment type="caution">
    <text evidence="2">The sequence shown here is derived from an EMBL/GenBank/DDBJ whole genome shotgun (WGS) entry which is preliminary data.</text>
</comment>
<reference evidence="2" key="1">
    <citation type="journal article" date="2014" name="Int. J. Syst. Evol. Microbiol.">
        <title>Complete genome sequence of Corynebacterium casei LMG S-19264T (=DSM 44701T), isolated from a smear-ripened cheese.</title>
        <authorList>
            <consortium name="US DOE Joint Genome Institute (JGI-PGF)"/>
            <person name="Walter F."/>
            <person name="Albersmeier A."/>
            <person name="Kalinowski J."/>
            <person name="Ruckert C."/>
        </authorList>
    </citation>
    <scope>NUCLEOTIDE SEQUENCE</scope>
    <source>
        <strain evidence="2">VKM B-1513</strain>
    </source>
</reference>
<protein>
    <submittedName>
        <fullName evidence="2">Uncharacterized protein</fullName>
    </submittedName>
</protein>
<organism evidence="2 3">
    <name type="scientific">Maricaulis virginensis</name>
    <dbReference type="NCBI Taxonomy" id="144022"/>
    <lineage>
        <taxon>Bacteria</taxon>
        <taxon>Pseudomonadati</taxon>
        <taxon>Pseudomonadota</taxon>
        <taxon>Alphaproteobacteria</taxon>
        <taxon>Maricaulales</taxon>
        <taxon>Maricaulaceae</taxon>
        <taxon>Maricaulis</taxon>
    </lineage>
</organism>
<gene>
    <name evidence="2" type="ORF">GCM10017621_01500</name>
</gene>
<evidence type="ECO:0000313" key="2">
    <source>
        <dbReference type="EMBL" id="GLK50642.1"/>
    </source>
</evidence>
<evidence type="ECO:0000256" key="1">
    <source>
        <dbReference type="SAM" id="SignalP"/>
    </source>
</evidence>
<dbReference type="EMBL" id="BSFE01000001">
    <property type="protein sequence ID" value="GLK50642.1"/>
    <property type="molecule type" value="Genomic_DNA"/>
</dbReference>
<sequence length="200" mass="21516">MNARLLLVISPLVLTPVAYAQSGDSPLQPLFECRSIGDDAARLACLDAAVETLYGNAESGEVVAVDRGQIEAAEESVFGLTLPNFSIPGLGRRNGGGEDDLVEADATAHSPDRIVHRTEDGDIERIENLSVTDIEINRAGDVVVTLANGQVWRQTDSTRIQGIRSGVRPGLTANIRSGALGSYFMRLNNGGRWFRAERVQ</sequence>
<feature type="signal peptide" evidence="1">
    <location>
        <begin position="1"/>
        <end position="20"/>
    </location>
</feature>